<evidence type="ECO:0000313" key="1">
    <source>
        <dbReference type="EMBL" id="OAI21933.1"/>
    </source>
</evidence>
<gene>
    <name evidence="2" type="ORF">A1356_19335</name>
    <name evidence="1" type="ORF">A1356_20140</name>
</gene>
<comment type="caution">
    <text evidence="2">The sequence shown here is derived from an EMBL/GenBank/DDBJ whole genome shotgun (WGS) entry which is preliminary data.</text>
</comment>
<dbReference type="RefSeq" id="WP_064029525.1">
    <property type="nucleotide sequence ID" value="NZ_CP023669.1"/>
</dbReference>
<dbReference type="Pfam" id="PF16162">
    <property type="entry name" value="KwaB"/>
    <property type="match status" value="1"/>
</dbReference>
<reference evidence="2 3" key="1">
    <citation type="submission" date="2016-03" db="EMBL/GenBank/DDBJ databases">
        <authorList>
            <person name="Heylen K."/>
            <person name="De Vos P."/>
            <person name="Vekeman B."/>
        </authorList>
    </citation>
    <scope>NUCLEOTIDE SEQUENCE [LARGE SCALE GENOMIC DNA]</scope>
    <source>
        <strain evidence="2 3">R-49807</strain>
    </source>
</reference>
<evidence type="ECO:0008006" key="4">
    <source>
        <dbReference type="Google" id="ProtNLM"/>
    </source>
</evidence>
<dbReference type="Proteomes" id="UP000077734">
    <property type="component" value="Unassembled WGS sequence"/>
</dbReference>
<name>A0A177NXE1_9GAMM</name>
<proteinExistence type="predicted"/>
<keyword evidence="3" id="KW-1185">Reference proteome</keyword>
<dbReference type="InterPro" id="IPR032359">
    <property type="entry name" value="KwaB-like"/>
</dbReference>
<evidence type="ECO:0000313" key="2">
    <source>
        <dbReference type="EMBL" id="OAI22331.1"/>
    </source>
</evidence>
<dbReference type="AlphaFoldDB" id="A0A177NXE1"/>
<organism evidence="2 3">
    <name type="scientific">Methylomonas koyamae</name>
    <dbReference type="NCBI Taxonomy" id="702114"/>
    <lineage>
        <taxon>Bacteria</taxon>
        <taxon>Pseudomonadati</taxon>
        <taxon>Pseudomonadota</taxon>
        <taxon>Gammaproteobacteria</taxon>
        <taxon>Methylococcales</taxon>
        <taxon>Methylococcaceae</taxon>
        <taxon>Methylomonas</taxon>
    </lineage>
</organism>
<sequence>MSNNTQQKITKLRKVEFKDWSLSLWLVKRKLATQVASYSVLRVDIDKKLQKKLKTALSDKVQSRDYKLEEYDFLTSDQDDQLFTLESQETDFKKIQEAIDQGLHNHKAQKYEDLLDSWAFVVKMEYDGDILYGVRKVNNLTNAAKMAKLAYFIFDNQQLVDLEDKKVFTIDTNIDFFVYGGVAFIANKKEFESVLNFRHGMESNRDKVLNEFADLEIFTDIDAIKNTVGSNIRLLRKVSAIQKSGYYKNKDFLKNLISVNNQKGWGLTLQHNKIVVTEDNVELVLTLLNNSRLESPINHELFDASVKKRVE</sequence>
<dbReference type="KEGG" id="mko:MKLM6_1581"/>
<dbReference type="EMBL" id="LUUL01000131">
    <property type="protein sequence ID" value="OAI21933.1"/>
    <property type="molecule type" value="Genomic_DNA"/>
</dbReference>
<protein>
    <recommendedName>
        <fullName evidence="4">DUF4868 domain-containing protein</fullName>
    </recommendedName>
</protein>
<dbReference type="EMBL" id="LUUL01000124">
    <property type="protein sequence ID" value="OAI22331.1"/>
    <property type="molecule type" value="Genomic_DNA"/>
</dbReference>
<accession>A0A177NXE1</accession>
<evidence type="ECO:0000313" key="3">
    <source>
        <dbReference type="Proteomes" id="UP000077734"/>
    </source>
</evidence>